<comment type="caution">
    <text evidence="2">The sequence shown here is derived from an EMBL/GenBank/DDBJ whole genome shotgun (WGS) entry which is preliminary data.</text>
</comment>
<name>A0A8J3NCZ7_9ACTN</name>
<accession>A0A8J3NCZ7</accession>
<gene>
    <name evidence="2" type="ORF">Aru02nite_18680</name>
</gene>
<feature type="region of interest" description="Disordered" evidence="1">
    <location>
        <begin position="55"/>
        <end position="81"/>
    </location>
</feature>
<dbReference type="EMBL" id="BOMB01000010">
    <property type="protein sequence ID" value="GID10979.1"/>
    <property type="molecule type" value="Genomic_DNA"/>
</dbReference>
<evidence type="ECO:0000256" key="1">
    <source>
        <dbReference type="SAM" id="MobiDB-lite"/>
    </source>
</evidence>
<proteinExistence type="predicted"/>
<sequence length="121" mass="13398">MPEPVAVPGVPPDGAFDPVGHLDVCHAVRPSGQHAWSLRHRVCEWLALSTALAARGNRRSGAGPVRRGTRRPVRRYGRRRPAAPGRAMLITLSGRYGPTEECCGREYAYQKESLMINSRKR</sequence>
<evidence type="ECO:0000313" key="3">
    <source>
        <dbReference type="Proteomes" id="UP000612808"/>
    </source>
</evidence>
<protein>
    <submittedName>
        <fullName evidence="2">Uncharacterized protein</fullName>
    </submittedName>
</protein>
<organism evidence="2 3">
    <name type="scientific">Actinocatenispora rupis</name>
    <dbReference type="NCBI Taxonomy" id="519421"/>
    <lineage>
        <taxon>Bacteria</taxon>
        <taxon>Bacillati</taxon>
        <taxon>Actinomycetota</taxon>
        <taxon>Actinomycetes</taxon>
        <taxon>Micromonosporales</taxon>
        <taxon>Micromonosporaceae</taxon>
        <taxon>Actinocatenispora</taxon>
    </lineage>
</organism>
<feature type="compositionally biased region" description="Basic residues" evidence="1">
    <location>
        <begin position="67"/>
        <end position="81"/>
    </location>
</feature>
<evidence type="ECO:0000313" key="2">
    <source>
        <dbReference type="EMBL" id="GID10979.1"/>
    </source>
</evidence>
<dbReference type="Proteomes" id="UP000612808">
    <property type="component" value="Unassembled WGS sequence"/>
</dbReference>
<reference evidence="2" key="1">
    <citation type="submission" date="2021-01" db="EMBL/GenBank/DDBJ databases">
        <title>Whole genome shotgun sequence of Actinocatenispora rupis NBRC 107355.</title>
        <authorList>
            <person name="Komaki H."/>
            <person name="Tamura T."/>
        </authorList>
    </citation>
    <scope>NUCLEOTIDE SEQUENCE</scope>
    <source>
        <strain evidence="2">NBRC 107355</strain>
    </source>
</reference>
<dbReference type="AlphaFoldDB" id="A0A8J3NCZ7"/>
<keyword evidence="3" id="KW-1185">Reference proteome</keyword>